<name>A0ABW3H010_9BACL</name>
<organism evidence="1 2">
    <name type="scientific">Savagea faecisuis</name>
    <dbReference type="NCBI Taxonomy" id="1274803"/>
    <lineage>
        <taxon>Bacteria</taxon>
        <taxon>Bacillati</taxon>
        <taxon>Bacillota</taxon>
        <taxon>Bacilli</taxon>
        <taxon>Bacillales</taxon>
        <taxon>Caryophanaceae</taxon>
        <taxon>Savagea</taxon>
    </lineage>
</organism>
<dbReference type="Proteomes" id="UP001596976">
    <property type="component" value="Unassembled WGS sequence"/>
</dbReference>
<evidence type="ECO:0000313" key="2">
    <source>
        <dbReference type="Proteomes" id="UP001596976"/>
    </source>
</evidence>
<sequence length="58" mass="7156">MTNYKNQEEIELNKAKLNVMRQRIYILERDNVKTKEYNHAEMRRQIIKIVNEVYESNL</sequence>
<accession>A0ABW3H010</accession>
<dbReference type="RefSeq" id="WP_381011822.1">
    <property type="nucleotide sequence ID" value="NZ_JBHTJF010000022.1"/>
</dbReference>
<reference evidence="2" key="1">
    <citation type="journal article" date="2019" name="Int. J. Syst. Evol. Microbiol.">
        <title>The Global Catalogue of Microorganisms (GCM) 10K type strain sequencing project: providing services to taxonomists for standard genome sequencing and annotation.</title>
        <authorList>
            <consortium name="The Broad Institute Genomics Platform"/>
            <consortium name="The Broad Institute Genome Sequencing Center for Infectious Disease"/>
            <person name="Wu L."/>
            <person name="Ma J."/>
        </authorList>
    </citation>
    <scope>NUCLEOTIDE SEQUENCE [LARGE SCALE GENOMIC DNA]</scope>
    <source>
        <strain evidence="2">CCUG 63563</strain>
    </source>
</reference>
<gene>
    <name evidence="1" type="ORF">ACFQ0V_07665</name>
</gene>
<dbReference type="EMBL" id="JBHTJF010000022">
    <property type="protein sequence ID" value="MFD0943653.1"/>
    <property type="molecule type" value="Genomic_DNA"/>
</dbReference>
<proteinExistence type="predicted"/>
<keyword evidence="2" id="KW-1185">Reference proteome</keyword>
<comment type="caution">
    <text evidence="1">The sequence shown here is derived from an EMBL/GenBank/DDBJ whole genome shotgun (WGS) entry which is preliminary data.</text>
</comment>
<evidence type="ECO:0000313" key="1">
    <source>
        <dbReference type="EMBL" id="MFD0943653.1"/>
    </source>
</evidence>
<protein>
    <recommendedName>
        <fullName evidence="3">Ribosomal protein L29</fullName>
    </recommendedName>
</protein>
<evidence type="ECO:0008006" key="3">
    <source>
        <dbReference type="Google" id="ProtNLM"/>
    </source>
</evidence>